<evidence type="ECO:0000256" key="1">
    <source>
        <dbReference type="SAM" id="Phobius"/>
    </source>
</evidence>
<dbReference type="Pfam" id="PF11157">
    <property type="entry name" value="DUF2937"/>
    <property type="match status" value="1"/>
</dbReference>
<keyword evidence="2" id="KW-0732">Signal</keyword>
<dbReference type="RefSeq" id="WP_317560323.1">
    <property type="nucleotide sequence ID" value="NZ_JAWLIP010000001.1"/>
</dbReference>
<feature type="transmembrane region" description="Helical" evidence="1">
    <location>
        <begin position="137"/>
        <end position="158"/>
    </location>
</feature>
<proteinExistence type="predicted"/>
<evidence type="ECO:0000256" key="2">
    <source>
        <dbReference type="SAM" id="SignalP"/>
    </source>
</evidence>
<gene>
    <name evidence="3" type="ORF">R2G56_02300</name>
</gene>
<comment type="caution">
    <text evidence="3">The sequence shown here is derived from an EMBL/GenBank/DDBJ whole genome shotgun (WGS) entry which is preliminary data.</text>
</comment>
<keyword evidence="1" id="KW-0812">Transmembrane</keyword>
<keyword evidence="4" id="KW-1185">Reference proteome</keyword>
<keyword evidence="1" id="KW-1133">Transmembrane helix</keyword>
<feature type="signal peptide" evidence="2">
    <location>
        <begin position="1"/>
        <end position="23"/>
    </location>
</feature>
<dbReference type="Proteomes" id="UP001185659">
    <property type="component" value="Unassembled WGS sequence"/>
</dbReference>
<keyword evidence="1" id="KW-0472">Membrane</keyword>
<protein>
    <submittedName>
        <fullName evidence="3">DUF2937 family protein</fullName>
    </submittedName>
</protein>
<feature type="chain" id="PRO_5046746872" evidence="2">
    <location>
        <begin position="24"/>
        <end position="171"/>
    </location>
</feature>
<accession>A0ABU4AFT0</accession>
<dbReference type="EMBL" id="JAWLIP010000001">
    <property type="protein sequence ID" value="MDV6225105.1"/>
    <property type="molecule type" value="Genomic_DNA"/>
</dbReference>
<reference evidence="3 4" key="1">
    <citation type="submission" date="2023-10" db="EMBL/GenBank/DDBJ databases">
        <authorList>
            <person name="Venkata Ramana C."/>
            <person name="Sasikala C."/>
            <person name="Dhurka M."/>
        </authorList>
    </citation>
    <scope>NUCLEOTIDE SEQUENCE [LARGE SCALE GENOMIC DNA]</scope>
    <source>
        <strain evidence="3 4">KCTC 32151</strain>
    </source>
</reference>
<organism evidence="3 4">
    <name type="scientific">Nitratireductor aquimarinus</name>
    <dbReference type="NCBI Taxonomy" id="889300"/>
    <lineage>
        <taxon>Bacteria</taxon>
        <taxon>Pseudomonadati</taxon>
        <taxon>Pseudomonadota</taxon>
        <taxon>Alphaproteobacteria</taxon>
        <taxon>Hyphomicrobiales</taxon>
        <taxon>Phyllobacteriaceae</taxon>
        <taxon>Nitratireductor</taxon>
    </lineage>
</organism>
<evidence type="ECO:0000313" key="3">
    <source>
        <dbReference type="EMBL" id="MDV6225105.1"/>
    </source>
</evidence>
<dbReference type="InterPro" id="IPR022584">
    <property type="entry name" value="DUF2937"/>
</dbReference>
<name>A0ABU4AFT0_9HYPH</name>
<sequence length="171" mass="18779">MFGPGRILGLAVALACGAATSQAPEFAQQYRQRLNGALHELRLVVSAFDADATRNNLTRERAIVVYEEAGSDFLRDRATSVRVAIGRLGDLERQSAAFDEASPVLRPLIVARSPDGPLLQGALDDYEPAVPLTLHGFIWTGVGVLFGFSVIWLLGLLFRRKKHYPNHNLRV</sequence>
<evidence type="ECO:0000313" key="4">
    <source>
        <dbReference type="Proteomes" id="UP001185659"/>
    </source>
</evidence>